<accession>A0ABW6KID9</accession>
<protein>
    <submittedName>
        <fullName evidence="1">Uncharacterized protein</fullName>
    </submittedName>
</protein>
<reference evidence="1 2" key="1">
    <citation type="submission" date="2024-08" db="EMBL/GenBank/DDBJ databases">
        <title>Two novel Cytobacillus novel species.</title>
        <authorList>
            <person name="Liu G."/>
        </authorList>
    </citation>
    <scope>NUCLEOTIDE SEQUENCE [LARGE SCALE GENOMIC DNA]</scope>
    <source>
        <strain evidence="1 2">FJAT-54145</strain>
    </source>
</reference>
<dbReference type="SUPFAM" id="SSF49354">
    <property type="entry name" value="PapD-like"/>
    <property type="match status" value="1"/>
</dbReference>
<dbReference type="InterPro" id="IPR008962">
    <property type="entry name" value="PapD-like_sf"/>
</dbReference>
<proteinExistence type="predicted"/>
<evidence type="ECO:0000313" key="2">
    <source>
        <dbReference type="Proteomes" id="UP001601059"/>
    </source>
</evidence>
<keyword evidence="2" id="KW-1185">Reference proteome</keyword>
<dbReference type="EMBL" id="JBIACK010000010">
    <property type="protein sequence ID" value="MFE8702467.1"/>
    <property type="molecule type" value="Genomic_DNA"/>
</dbReference>
<name>A0ABW6KID9_9BACI</name>
<comment type="caution">
    <text evidence="1">The sequence shown here is derived from an EMBL/GenBank/DDBJ whole genome shotgun (WGS) entry which is preliminary data.</text>
</comment>
<dbReference type="RefSeq" id="WP_389362436.1">
    <property type="nucleotide sequence ID" value="NZ_JBIACK010000010.1"/>
</dbReference>
<organism evidence="1 2">
    <name type="scientific">Cytobacillus spartinae</name>
    <dbReference type="NCBI Taxonomy" id="3299023"/>
    <lineage>
        <taxon>Bacteria</taxon>
        <taxon>Bacillati</taxon>
        <taxon>Bacillota</taxon>
        <taxon>Bacilli</taxon>
        <taxon>Bacillales</taxon>
        <taxon>Bacillaceae</taxon>
        <taxon>Cytobacillus</taxon>
    </lineage>
</organism>
<gene>
    <name evidence="1" type="ORF">ACFYKX_17865</name>
</gene>
<evidence type="ECO:0000313" key="1">
    <source>
        <dbReference type="EMBL" id="MFE8702467.1"/>
    </source>
</evidence>
<sequence>MEAKTYLSMEEEVVKHPFSRCQLVTTPGIWINGRTYWVHNGHEKIVTEESITIQMKEHFVHSKIKLHELSVKNHNNQPIKIKLLCMNQHQYPVQDHFTFVSPTENVLFHLTNKTVFLVNGCCQGKEMEQMTVQPFWNAHTDQIWRNEKIGNLHYQPMAKGTVASIFSLNMEIPAKKTAKGHSWIIYGKNKEELSRLNKALLKKQTSNSF</sequence>
<dbReference type="Proteomes" id="UP001601059">
    <property type="component" value="Unassembled WGS sequence"/>
</dbReference>